<evidence type="ECO:0000313" key="1">
    <source>
        <dbReference type="EMBL" id="SNS60593.1"/>
    </source>
</evidence>
<protein>
    <recommendedName>
        <fullName evidence="3">DUF1800 domain-containing protein</fullName>
    </recommendedName>
</protein>
<gene>
    <name evidence="1" type="ORF">SAMN05421640_0840</name>
</gene>
<organism evidence="1 2">
    <name type="scientific">Ekhidna lutea</name>
    <dbReference type="NCBI Taxonomy" id="447679"/>
    <lineage>
        <taxon>Bacteria</taxon>
        <taxon>Pseudomonadati</taxon>
        <taxon>Bacteroidota</taxon>
        <taxon>Cytophagia</taxon>
        <taxon>Cytophagales</taxon>
        <taxon>Reichenbachiellaceae</taxon>
        <taxon>Ekhidna</taxon>
    </lineage>
</organism>
<dbReference type="RefSeq" id="WP_089355581.1">
    <property type="nucleotide sequence ID" value="NZ_FZPD01000001.1"/>
</dbReference>
<keyword evidence="2" id="KW-1185">Reference proteome</keyword>
<sequence>MPLNALTGTLGKKRAAHLLRRTCFGGSITEIDTFATLTPAQAVAQLFNTELPDPVLPIDPLTGSEWITTGNSQSEGFELEQYFLAWHLGQMLANGIDDSLKLPYIFRERLVFFLHTHFTTKRSVVGSSRGLYYQQALFRLFAFDGEDITIPADDPIDPDTIVPRNFKQLTKKISVDNAMLVFLDGRFNVKGSPNENYARELLELYSIGRGLEGNVPEPEFQGDYYYYTEEDVQAGAQVLSGFNVDPTFSNIDEDTGLPRGTVRGGNIATSHEEGVKSFSSRMGNASVTPDATLELAGNPTEESVLDEISQFVDLIYDQEETARSICREVYRFFVYHQVDQSLQDDIIQEMADIFTANDYKLQPVLEALLTSRHFYEAEAGKGDNNFGSIIKSPLDVVLGFIRNFDIQLPDYETNLTEYYDFTIGVLGEIRLQGMDYYEPFEVAGYPAYHQFPIFNRSWITTNYLTNRYNFIRGSISEGMEMEMGQVDILQFVRNNFPDAVASNARDLIIAVAEYLLPTAENLSFDTPDVGELTVERLNYFLTAFLYSPQLDPDPEDMWTNRWLNGLDDEVIANQLSNLFNAMLQSPEYQLM</sequence>
<dbReference type="Proteomes" id="UP000198393">
    <property type="component" value="Unassembled WGS sequence"/>
</dbReference>
<dbReference type="AlphaFoldDB" id="A0A239FWK0"/>
<dbReference type="OrthoDB" id="9772295at2"/>
<proteinExistence type="predicted"/>
<evidence type="ECO:0000313" key="2">
    <source>
        <dbReference type="Proteomes" id="UP000198393"/>
    </source>
</evidence>
<accession>A0A239FWK0</accession>
<evidence type="ECO:0008006" key="3">
    <source>
        <dbReference type="Google" id="ProtNLM"/>
    </source>
</evidence>
<name>A0A239FWK0_EKHLU</name>
<dbReference type="InterPro" id="IPR014917">
    <property type="entry name" value="DUF1800"/>
</dbReference>
<reference evidence="1 2" key="1">
    <citation type="submission" date="2017-06" db="EMBL/GenBank/DDBJ databases">
        <authorList>
            <person name="Kim H.J."/>
            <person name="Triplett B.A."/>
        </authorList>
    </citation>
    <scope>NUCLEOTIDE SEQUENCE [LARGE SCALE GENOMIC DNA]</scope>
    <source>
        <strain evidence="1 2">DSM 19307</strain>
    </source>
</reference>
<dbReference type="Pfam" id="PF08811">
    <property type="entry name" value="DUF1800"/>
    <property type="match status" value="1"/>
</dbReference>
<dbReference type="EMBL" id="FZPD01000001">
    <property type="protein sequence ID" value="SNS60593.1"/>
    <property type="molecule type" value="Genomic_DNA"/>
</dbReference>